<dbReference type="GO" id="GO:0009062">
    <property type="term" value="P:fatty acid catabolic process"/>
    <property type="evidence" value="ECO:0007669"/>
    <property type="project" value="TreeGrafter"/>
</dbReference>
<accession>A0A7C2NIK6</accession>
<dbReference type="InterPro" id="IPR029069">
    <property type="entry name" value="HotDog_dom_sf"/>
</dbReference>
<dbReference type="GO" id="GO:0006637">
    <property type="term" value="P:acyl-CoA metabolic process"/>
    <property type="evidence" value="ECO:0007669"/>
    <property type="project" value="TreeGrafter"/>
</dbReference>
<comment type="caution">
    <text evidence="5">The sequence shown here is derived from an EMBL/GenBank/DDBJ whole genome shotgun (WGS) entry which is preliminary data.</text>
</comment>
<evidence type="ECO:0000256" key="3">
    <source>
        <dbReference type="PROSITE-ProRule" id="PRU01106"/>
    </source>
</evidence>
<dbReference type="SUPFAM" id="SSF54637">
    <property type="entry name" value="Thioesterase/thiol ester dehydrase-isomerase"/>
    <property type="match status" value="1"/>
</dbReference>
<dbReference type="GO" id="GO:0005829">
    <property type="term" value="C:cytosol"/>
    <property type="evidence" value="ECO:0007669"/>
    <property type="project" value="TreeGrafter"/>
</dbReference>
<sequence length="137" mass="14449">MGEREPAIRVTLLPRDTNPHGTIFGGVILAYIDQAGAVVAHQHGAARVVTVAMDKVVFHAPVYVGDLVSFYGELVRIGRTSITVKVTVEAAPLGAPGEGRPVTEAVITYVNVDRYGVPTPIPRVTGDSPPAEGHENS</sequence>
<dbReference type="CDD" id="cd03442">
    <property type="entry name" value="BFIT_BACH"/>
    <property type="match status" value="1"/>
</dbReference>
<dbReference type="Gene3D" id="3.10.129.10">
    <property type="entry name" value="Hotdog Thioesterase"/>
    <property type="match status" value="1"/>
</dbReference>
<dbReference type="InterPro" id="IPR040170">
    <property type="entry name" value="Cytosol_ACT"/>
</dbReference>
<organism evidence="5">
    <name type="scientific">Thermoanaerobaculum aquaticum</name>
    <dbReference type="NCBI Taxonomy" id="1312852"/>
    <lineage>
        <taxon>Bacteria</taxon>
        <taxon>Pseudomonadati</taxon>
        <taxon>Acidobacteriota</taxon>
        <taxon>Thermoanaerobaculia</taxon>
        <taxon>Thermoanaerobaculales</taxon>
        <taxon>Thermoanaerobaculaceae</taxon>
        <taxon>Thermoanaerobaculum</taxon>
    </lineage>
</organism>
<evidence type="ECO:0000259" key="4">
    <source>
        <dbReference type="PROSITE" id="PS51770"/>
    </source>
</evidence>
<dbReference type="PROSITE" id="PS51770">
    <property type="entry name" value="HOTDOG_ACOT"/>
    <property type="match status" value="1"/>
</dbReference>
<name>A0A7C2NIK6_9BACT</name>
<gene>
    <name evidence="5" type="ORF">ENQ31_02620</name>
</gene>
<dbReference type="Pfam" id="PF03061">
    <property type="entry name" value="4HBT"/>
    <property type="match status" value="1"/>
</dbReference>
<dbReference type="PANTHER" id="PTHR11049">
    <property type="entry name" value="ACYL COENZYME A THIOESTER HYDROLASE"/>
    <property type="match status" value="1"/>
</dbReference>
<evidence type="ECO:0000313" key="5">
    <source>
        <dbReference type="EMBL" id="HET47042.1"/>
    </source>
</evidence>
<dbReference type="EMBL" id="DSMR01000187">
    <property type="protein sequence ID" value="HET47042.1"/>
    <property type="molecule type" value="Genomic_DNA"/>
</dbReference>
<proteinExistence type="inferred from homology"/>
<dbReference type="InterPro" id="IPR006683">
    <property type="entry name" value="Thioestr_dom"/>
</dbReference>
<keyword evidence="2 3" id="KW-0378">Hydrolase</keyword>
<dbReference type="GO" id="GO:0052816">
    <property type="term" value="F:long-chain fatty acyl-CoA hydrolase activity"/>
    <property type="evidence" value="ECO:0007669"/>
    <property type="project" value="TreeGrafter"/>
</dbReference>
<protein>
    <submittedName>
        <fullName evidence="5">Acyl-CoA thioesterase</fullName>
    </submittedName>
</protein>
<evidence type="ECO:0000256" key="2">
    <source>
        <dbReference type="ARBA" id="ARBA00022801"/>
    </source>
</evidence>
<dbReference type="InterPro" id="IPR033120">
    <property type="entry name" value="HOTDOG_ACOT"/>
</dbReference>
<dbReference type="AlphaFoldDB" id="A0A7C2NIK6"/>
<comment type="similarity">
    <text evidence="1">Belongs to the acyl coenzyme A hydrolase family.</text>
</comment>
<feature type="domain" description="HotDog ACOT-type" evidence="4">
    <location>
        <begin position="2"/>
        <end position="115"/>
    </location>
</feature>
<reference evidence="5" key="1">
    <citation type="journal article" date="2020" name="mSystems">
        <title>Genome- and Community-Level Interaction Insights into Carbon Utilization and Element Cycling Functions of Hydrothermarchaeota in Hydrothermal Sediment.</title>
        <authorList>
            <person name="Zhou Z."/>
            <person name="Liu Y."/>
            <person name="Xu W."/>
            <person name="Pan J."/>
            <person name="Luo Z.H."/>
            <person name="Li M."/>
        </authorList>
    </citation>
    <scope>NUCLEOTIDE SEQUENCE [LARGE SCALE GENOMIC DNA]</scope>
    <source>
        <strain evidence="5">SpSt-299</strain>
    </source>
</reference>
<dbReference type="PANTHER" id="PTHR11049:SF5">
    <property type="entry name" value="ACYL-COA THIOESTER HYDROLASE YCIA"/>
    <property type="match status" value="1"/>
</dbReference>
<evidence type="ECO:0000256" key="1">
    <source>
        <dbReference type="ARBA" id="ARBA00010458"/>
    </source>
</evidence>